<accession>A0AAN5CML4</accession>
<evidence type="ECO:0000259" key="5">
    <source>
        <dbReference type="PROSITE" id="PS51670"/>
    </source>
</evidence>
<evidence type="ECO:0000256" key="1">
    <source>
        <dbReference type="ARBA" id="ARBA00022729"/>
    </source>
</evidence>
<dbReference type="AlphaFoldDB" id="A0AAN5CML4"/>
<protein>
    <recommendedName>
        <fullName evidence="5">ShKT domain-containing protein</fullName>
    </recommendedName>
</protein>
<comment type="caution">
    <text evidence="3">Lacks conserved residue(s) required for the propagation of feature annotation.</text>
</comment>
<comment type="caution">
    <text evidence="6">The sequence shown here is derived from an EMBL/GenBank/DDBJ whole genome shotgun (WGS) entry which is preliminary data.</text>
</comment>
<feature type="chain" id="PRO_5042950388" description="ShKT domain-containing protein" evidence="4">
    <location>
        <begin position="22"/>
        <end position="148"/>
    </location>
</feature>
<proteinExistence type="predicted"/>
<dbReference type="Proteomes" id="UP001328107">
    <property type="component" value="Unassembled WGS sequence"/>
</dbReference>
<keyword evidence="7" id="KW-1185">Reference proteome</keyword>
<dbReference type="FunFam" id="1.10.10.1940:FF:000002">
    <property type="entry name" value="PHAryngeal gland Toxin-related"/>
    <property type="match status" value="1"/>
</dbReference>
<evidence type="ECO:0000313" key="6">
    <source>
        <dbReference type="EMBL" id="GMR47095.1"/>
    </source>
</evidence>
<feature type="non-terminal residue" evidence="6">
    <location>
        <position position="1"/>
    </location>
</feature>
<feature type="domain" description="ShKT" evidence="5">
    <location>
        <begin position="105"/>
        <end position="145"/>
    </location>
</feature>
<dbReference type="InterPro" id="IPR003582">
    <property type="entry name" value="ShKT_dom"/>
</dbReference>
<dbReference type="PROSITE" id="PS51670">
    <property type="entry name" value="SHKT"/>
    <property type="match status" value="1"/>
</dbReference>
<evidence type="ECO:0000256" key="2">
    <source>
        <dbReference type="ARBA" id="ARBA00023157"/>
    </source>
</evidence>
<keyword evidence="2" id="KW-1015">Disulfide bond</keyword>
<evidence type="ECO:0000256" key="4">
    <source>
        <dbReference type="SAM" id="SignalP"/>
    </source>
</evidence>
<feature type="signal peptide" evidence="4">
    <location>
        <begin position="1"/>
        <end position="21"/>
    </location>
</feature>
<reference evidence="7" key="1">
    <citation type="submission" date="2022-10" db="EMBL/GenBank/DDBJ databases">
        <title>Genome assembly of Pristionchus species.</title>
        <authorList>
            <person name="Yoshida K."/>
            <person name="Sommer R.J."/>
        </authorList>
    </citation>
    <scope>NUCLEOTIDE SEQUENCE [LARGE SCALE GENOMIC DNA]</scope>
    <source>
        <strain evidence="7">RS5460</strain>
    </source>
</reference>
<evidence type="ECO:0000313" key="7">
    <source>
        <dbReference type="Proteomes" id="UP001328107"/>
    </source>
</evidence>
<dbReference type="EMBL" id="BTRK01000004">
    <property type="protein sequence ID" value="GMR47095.1"/>
    <property type="molecule type" value="Genomic_DNA"/>
</dbReference>
<dbReference type="Gene3D" id="1.10.10.1940">
    <property type="match status" value="1"/>
</dbReference>
<evidence type="ECO:0000256" key="3">
    <source>
        <dbReference type="PROSITE-ProRule" id="PRU01005"/>
    </source>
</evidence>
<sequence>LILSLLPALALGITSFANCDGDPSLGCFADTECTAPAKCAADAAGTPPAGGAMGCCLGAATTTTTAATTAASCVDKLNPLTGVSDCPARASLCTNSAYLDGMRTCVDKLNPVTGVSDCPARASLCTNSVYLDVMRIQCPSTCGFCTSG</sequence>
<gene>
    <name evidence="6" type="ORF">PMAYCL1PPCAC_17290</name>
</gene>
<name>A0AAN5CML4_9BILA</name>
<dbReference type="Pfam" id="PF01549">
    <property type="entry name" value="ShK"/>
    <property type="match status" value="2"/>
</dbReference>
<dbReference type="SMART" id="SM00254">
    <property type="entry name" value="ShKT"/>
    <property type="match status" value="2"/>
</dbReference>
<dbReference type="PANTHER" id="PTHR46219">
    <property type="entry name" value="PROTEIN CBG11138"/>
    <property type="match status" value="1"/>
</dbReference>
<organism evidence="6 7">
    <name type="scientific">Pristionchus mayeri</name>
    <dbReference type="NCBI Taxonomy" id="1317129"/>
    <lineage>
        <taxon>Eukaryota</taxon>
        <taxon>Metazoa</taxon>
        <taxon>Ecdysozoa</taxon>
        <taxon>Nematoda</taxon>
        <taxon>Chromadorea</taxon>
        <taxon>Rhabditida</taxon>
        <taxon>Rhabditina</taxon>
        <taxon>Diplogasteromorpha</taxon>
        <taxon>Diplogasteroidea</taxon>
        <taxon>Neodiplogasteridae</taxon>
        <taxon>Pristionchus</taxon>
    </lineage>
</organism>
<keyword evidence="1 4" id="KW-0732">Signal</keyword>
<dbReference type="PANTHER" id="PTHR46219:SF5">
    <property type="entry name" value="SHKT DOMAIN-CONTAINING PROTEIN"/>
    <property type="match status" value="1"/>
</dbReference>